<evidence type="ECO:0000256" key="1">
    <source>
        <dbReference type="SAM" id="SignalP"/>
    </source>
</evidence>
<reference evidence="2 3" key="1">
    <citation type="submission" date="2023-09" db="EMBL/GenBank/DDBJ databases">
        <title>Xinfangfangia sedmenti sp. nov., isolated the sedment.</title>
        <authorList>
            <person name="Xu L."/>
        </authorList>
    </citation>
    <scope>NUCLEOTIDE SEQUENCE [LARGE SCALE GENOMIC DNA]</scope>
    <source>
        <strain evidence="2 3">LG-4</strain>
    </source>
</reference>
<feature type="signal peptide" evidence="1">
    <location>
        <begin position="1"/>
        <end position="22"/>
    </location>
</feature>
<organism evidence="2 3">
    <name type="scientific">Ruixingdingia sedimenti</name>
    <dbReference type="NCBI Taxonomy" id="3073604"/>
    <lineage>
        <taxon>Bacteria</taxon>
        <taxon>Pseudomonadati</taxon>
        <taxon>Pseudomonadota</taxon>
        <taxon>Alphaproteobacteria</taxon>
        <taxon>Rhodobacterales</taxon>
        <taxon>Paracoccaceae</taxon>
        <taxon>Ruixingdingia</taxon>
    </lineage>
</organism>
<evidence type="ECO:0000313" key="3">
    <source>
        <dbReference type="Proteomes" id="UP001247754"/>
    </source>
</evidence>
<name>A0ABU1F9I3_9RHOB</name>
<proteinExistence type="predicted"/>
<sequence>MTKARFSVATAVLALLPAGAPAQEAAAMKIPPAVCAGLIAAPSGPPVRAGLHEVTLVLPAPSCAIPQVRPVAAKALPAPRPRPAPWRAGPM</sequence>
<dbReference type="Proteomes" id="UP001247754">
    <property type="component" value="Unassembled WGS sequence"/>
</dbReference>
<protein>
    <submittedName>
        <fullName evidence="2">Uncharacterized protein</fullName>
    </submittedName>
</protein>
<accession>A0ABU1F9I3</accession>
<dbReference type="RefSeq" id="WP_310457774.1">
    <property type="nucleotide sequence ID" value="NZ_JAVKPH010000014.1"/>
</dbReference>
<comment type="caution">
    <text evidence="2">The sequence shown here is derived from an EMBL/GenBank/DDBJ whole genome shotgun (WGS) entry which is preliminary data.</text>
</comment>
<keyword evidence="3" id="KW-1185">Reference proteome</keyword>
<keyword evidence="1" id="KW-0732">Signal</keyword>
<evidence type="ECO:0000313" key="2">
    <source>
        <dbReference type="EMBL" id="MDR5653536.1"/>
    </source>
</evidence>
<feature type="chain" id="PRO_5046745632" evidence="1">
    <location>
        <begin position="23"/>
        <end position="91"/>
    </location>
</feature>
<gene>
    <name evidence="2" type="ORF">RGD00_13040</name>
</gene>
<dbReference type="EMBL" id="JAVKPH010000014">
    <property type="protein sequence ID" value="MDR5653536.1"/>
    <property type="molecule type" value="Genomic_DNA"/>
</dbReference>